<protein>
    <submittedName>
        <fullName evidence="1">Uncharacterized protein</fullName>
    </submittedName>
</protein>
<organism evidence="1 2">
    <name type="scientific">Aporhodopirellula aestuarii</name>
    <dbReference type="NCBI Taxonomy" id="2950107"/>
    <lineage>
        <taxon>Bacteria</taxon>
        <taxon>Pseudomonadati</taxon>
        <taxon>Planctomycetota</taxon>
        <taxon>Planctomycetia</taxon>
        <taxon>Pirellulales</taxon>
        <taxon>Pirellulaceae</taxon>
        <taxon>Aporhodopirellula</taxon>
    </lineage>
</organism>
<dbReference type="RefSeq" id="WP_250927737.1">
    <property type="nucleotide sequence ID" value="NZ_JAMQBK010000016.1"/>
</dbReference>
<keyword evidence="2" id="KW-1185">Reference proteome</keyword>
<dbReference type="EMBL" id="JAMQBK010000016">
    <property type="protein sequence ID" value="MCM2370065.1"/>
    <property type="molecule type" value="Genomic_DNA"/>
</dbReference>
<name>A0ABT0TZQ9_9BACT</name>
<evidence type="ECO:0000313" key="1">
    <source>
        <dbReference type="EMBL" id="MCM2370065.1"/>
    </source>
</evidence>
<sequence length="86" mass="9433">MDTSDGIDFRYEDGVVGVFDPATLPDAKGVLSYLPYRSGSHYAMHQAIGAGETPTCTFIRDGVECSFVVDSCPEYGWLVIRDVRHA</sequence>
<comment type="caution">
    <text evidence="1">The sequence shown here is derived from an EMBL/GenBank/DDBJ whole genome shotgun (WGS) entry which is preliminary data.</text>
</comment>
<accession>A0ABT0TZQ9</accession>
<gene>
    <name evidence="1" type="ORF">NB063_05435</name>
</gene>
<evidence type="ECO:0000313" key="2">
    <source>
        <dbReference type="Proteomes" id="UP001202961"/>
    </source>
</evidence>
<proteinExistence type="predicted"/>
<reference evidence="1 2" key="1">
    <citation type="journal article" date="2022" name="Syst. Appl. Microbiol.">
        <title>Rhodopirellula aestuarii sp. nov., a novel member of the genus Rhodopirellula isolated from brackish sediments collected in the Tagus River estuary, Portugal.</title>
        <authorList>
            <person name="Vitorino I.R."/>
            <person name="Klimek D."/>
            <person name="Calusinska M."/>
            <person name="Lobo-da-Cunha A."/>
            <person name="Vasconcelos V."/>
            <person name="Lage O.M."/>
        </authorList>
    </citation>
    <scope>NUCLEOTIDE SEQUENCE [LARGE SCALE GENOMIC DNA]</scope>
    <source>
        <strain evidence="1 2">ICT_H3.1</strain>
    </source>
</reference>
<dbReference type="Proteomes" id="UP001202961">
    <property type="component" value="Unassembled WGS sequence"/>
</dbReference>